<dbReference type="EMBL" id="VSRR010043275">
    <property type="protein sequence ID" value="MPC76404.1"/>
    <property type="molecule type" value="Genomic_DNA"/>
</dbReference>
<proteinExistence type="predicted"/>
<accession>A0A5B7I6G6</accession>
<organism evidence="1 2">
    <name type="scientific">Portunus trituberculatus</name>
    <name type="common">Swimming crab</name>
    <name type="synonym">Neptunus trituberculatus</name>
    <dbReference type="NCBI Taxonomy" id="210409"/>
    <lineage>
        <taxon>Eukaryota</taxon>
        <taxon>Metazoa</taxon>
        <taxon>Ecdysozoa</taxon>
        <taxon>Arthropoda</taxon>
        <taxon>Crustacea</taxon>
        <taxon>Multicrustacea</taxon>
        <taxon>Malacostraca</taxon>
        <taxon>Eumalacostraca</taxon>
        <taxon>Eucarida</taxon>
        <taxon>Decapoda</taxon>
        <taxon>Pleocyemata</taxon>
        <taxon>Brachyura</taxon>
        <taxon>Eubrachyura</taxon>
        <taxon>Portunoidea</taxon>
        <taxon>Portunidae</taxon>
        <taxon>Portuninae</taxon>
        <taxon>Portunus</taxon>
    </lineage>
</organism>
<keyword evidence="2" id="KW-1185">Reference proteome</keyword>
<evidence type="ECO:0000313" key="2">
    <source>
        <dbReference type="Proteomes" id="UP000324222"/>
    </source>
</evidence>
<comment type="caution">
    <text evidence="1">The sequence shown here is derived from an EMBL/GenBank/DDBJ whole genome shotgun (WGS) entry which is preliminary data.</text>
</comment>
<dbReference type="Proteomes" id="UP000324222">
    <property type="component" value="Unassembled WGS sequence"/>
</dbReference>
<gene>
    <name evidence="1" type="ORF">E2C01_070814</name>
</gene>
<sequence length="192" mass="21392">MRLGLRIQQPHRCRCRALTDALGHHSLSCHRNPGRLPDLAALNDVVYRPLGAAGIVPPPPLEPQGLDRGDGRRPDRSTVFLFRRGRIFMWDATCVNTCSTLINDRALAAGAAASAAEHRKHRRYEDLARRYDFSPLAVETSGVLDPAFNDLLQDIGSRITKRSWEPQETTWLRQHISFVVARGNAAAICGLH</sequence>
<name>A0A5B7I6G6_PORTR</name>
<reference evidence="1 2" key="1">
    <citation type="submission" date="2019-05" db="EMBL/GenBank/DDBJ databases">
        <title>Another draft genome of Portunus trituberculatus and its Hox gene families provides insights of decapod evolution.</title>
        <authorList>
            <person name="Jeong J.-H."/>
            <person name="Song I."/>
            <person name="Kim S."/>
            <person name="Choi T."/>
            <person name="Kim D."/>
            <person name="Ryu S."/>
            <person name="Kim W."/>
        </authorList>
    </citation>
    <scope>NUCLEOTIDE SEQUENCE [LARGE SCALE GENOMIC DNA]</scope>
    <source>
        <tissue evidence="1">Muscle</tissue>
    </source>
</reference>
<evidence type="ECO:0000313" key="1">
    <source>
        <dbReference type="EMBL" id="MPC76404.1"/>
    </source>
</evidence>
<protein>
    <submittedName>
        <fullName evidence="1">Uncharacterized protein</fullName>
    </submittedName>
</protein>
<dbReference type="AlphaFoldDB" id="A0A5B7I6G6"/>